<dbReference type="Gene3D" id="1.25.10.10">
    <property type="entry name" value="Leucine-rich Repeat Variant"/>
    <property type="match status" value="1"/>
</dbReference>
<dbReference type="InterPro" id="IPR051829">
    <property type="entry name" value="Multiheme_Cytochr_ET"/>
</dbReference>
<dbReference type="SUPFAM" id="SSF48371">
    <property type="entry name" value="ARM repeat"/>
    <property type="match status" value="1"/>
</dbReference>
<dbReference type="InterPro" id="IPR036280">
    <property type="entry name" value="Multihaem_cyt_sf"/>
</dbReference>
<feature type="domain" description="Doubled CXXCH motif" evidence="3">
    <location>
        <begin position="314"/>
        <end position="340"/>
    </location>
</feature>
<evidence type="ECO:0008006" key="7">
    <source>
        <dbReference type="Google" id="ProtNLM"/>
    </source>
</evidence>
<organism evidence="5 6">
    <name type="scientific">Ginsengibacter hankyongi</name>
    <dbReference type="NCBI Taxonomy" id="2607284"/>
    <lineage>
        <taxon>Bacteria</taxon>
        <taxon>Pseudomonadati</taxon>
        <taxon>Bacteroidota</taxon>
        <taxon>Chitinophagia</taxon>
        <taxon>Chitinophagales</taxon>
        <taxon>Chitinophagaceae</taxon>
        <taxon>Ginsengibacter</taxon>
    </lineage>
</organism>
<dbReference type="Gene3D" id="1.10.1130.10">
    <property type="entry name" value="Flavocytochrome C3, Chain A"/>
    <property type="match status" value="2"/>
</dbReference>
<feature type="repeat" description="TPR" evidence="2">
    <location>
        <begin position="662"/>
        <end position="695"/>
    </location>
</feature>
<feature type="repeat" description="TPR" evidence="2">
    <location>
        <begin position="628"/>
        <end position="661"/>
    </location>
</feature>
<dbReference type="PROSITE" id="PS50005">
    <property type="entry name" value="TPR"/>
    <property type="match status" value="3"/>
</dbReference>
<reference evidence="5 6" key="1">
    <citation type="submission" date="2019-09" db="EMBL/GenBank/DDBJ databases">
        <title>Draft genome sequence of Ginsengibacter sp. BR5-29.</title>
        <authorList>
            <person name="Im W.-T."/>
        </authorList>
    </citation>
    <scope>NUCLEOTIDE SEQUENCE [LARGE SCALE GENOMIC DNA]</scope>
    <source>
        <strain evidence="5 6">BR5-29</strain>
    </source>
</reference>
<protein>
    <recommendedName>
        <fullName evidence="7">Tetratricopeptide repeat protein</fullName>
    </recommendedName>
</protein>
<evidence type="ECO:0000313" key="6">
    <source>
        <dbReference type="Proteomes" id="UP000326903"/>
    </source>
</evidence>
<dbReference type="Pfam" id="PF14559">
    <property type="entry name" value="TPR_19"/>
    <property type="match status" value="1"/>
</dbReference>
<dbReference type="InterPro" id="IPR011990">
    <property type="entry name" value="TPR-like_helical_dom_sf"/>
</dbReference>
<evidence type="ECO:0000259" key="4">
    <source>
        <dbReference type="Pfam" id="PF13435"/>
    </source>
</evidence>
<dbReference type="SUPFAM" id="SSF48695">
    <property type="entry name" value="Multiheme cytochromes"/>
    <property type="match status" value="1"/>
</dbReference>
<name>A0A5J5IG51_9BACT</name>
<dbReference type="InterPro" id="IPR019734">
    <property type="entry name" value="TPR_rpt"/>
</dbReference>
<accession>A0A5J5IG51</accession>
<dbReference type="InterPro" id="IPR011989">
    <property type="entry name" value="ARM-like"/>
</dbReference>
<sequence>MKRGNITLIVMLAFFGGGIMLIEQCTTNSGKTNDQKVNSYVGDQACKSCHASQYKDWLSSDHFKAMQVANDSTVEGDFNNTSYSADGITSKFFKKGEKYFINTQGNDNKYHDYEIKYTFGYYPLQQYLISFPGEKLQVTRQSWDSKNKKWFHQYAGQKIPSHDWLHWTGNAQNWNTMCAACHSTNLQKNYDYENNTYHTTYSVMTVSCESCHGPGQLHIDYIKSDGYKNGKKVKNSCLQMTKSGDHLTQINTCSPCHSRRSEVSADKPVSSEFLDNYIPQIPTKEFYYADGQAKDEDYVYTSFLESKMYSRGVECSNCHNPHSGKVLYTNNALCLQCHAKTYDDISHTFHQTGTIGAECKSCHMPSKIYMGNDLRYDHTFRIPRPDLSVKYGTPNACNNCHKDKSATWTANAITKWYGPNRTYHFAEDLIPASKEDANSEGHIMRLLNDTATPAIIKATALYYLKNINTNNSSQTLIKSLKDKNAQIRYEALRSLADFPAQVWMDATGPALTDNVRAVRIAAADLFITIPSSQIPPAYYTAFTKARNELEKYTLYQTDFATGDALAGDYYLKLNDYYNAEKFYLLGLKKDTALNYARLNLSVLYNIKGENNKALTVLQDALLTDPKNDRIYFNMALLYNEMKDPTKAEECLSKAVALKTQNPRVYYNYGLLLEQNNKIKQAVIMFVKGLEFSPLDADINYALCILYMQSNQINKATPYALVLKKYYSGNPDYDKVIQELGL</sequence>
<dbReference type="PANTHER" id="PTHR35038:SF8">
    <property type="entry name" value="C-TYPE POLYHEME CYTOCHROME OMCC"/>
    <property type="match status" value="1"/>
</dbReference>
<feature type="domain" description="Cytochrome c-552/4" evidence="4">
    <location>
        <begin position="45"/>
        <end position="72"/>
    </location>
</feature>
<dbReference type="Pfam" id="PF09699">
    <property type="entry name" value="Paired_CXXCH_1"/>
    <property type="match status" value="1"/>
</dbReference>
<dbReference type="Pfam" id="PF13435">
    <property type="entry name" value="Cytochrome_C554"/>
    <property type="match status" value="2"/>
</dbReference>
<keyword evidence="6" id="KW-1185">Reference proteome</keyword>
<dbReference type="RefSeq" id="WP_150416548.1">
    <property type="nucleotide sequence ID" value="NZ_VYQF01000009.1"/>
</dbReference>
<evidence type="ECO:0000313" key="5">
    <source>
        <dbReference type="EMBL" id="KAA9036081.1"/>
    </source>
</evidence>
<feature type="domain" description="Cytochrome c-552/4" evidence="4">
    <location>
        <begin position="172"/>
        <end position="213"/>
    </location>
</feature>
<proteinExistence type="predicted"/>
<evidence type="ECO:0000256" key="2">
    <source>
        <dbReference type="PROSITE-ProRule" id="PRU00339"/>
    </source>
</evidence>
<dbReference type="SUPFAM" id="SSF48452">
    <property type="entry name" value="TPR-like"/>
    <property type="match status" value="1"/>
</dbReference>
<dbReference type="PANTHER" id="PTHR35038">
    <property type="entry name" value="DISSIMILATORY SULFITE REDUCTASE SIRA"/>
    <property type="match status" value="1"/>
</dbReference>
<gene>
    <name evidence="5" type="ORF">FW778_19495</name>
</gene>
<dbReference type="InterPro" id="IPR010177">
    <property type="entry name" value="Paired_CXXCH_1"/>
</dbReference>
<keyword evidence="2" id="KW-0802">TPR repeat</keyword>
<dbReference type="InterPro" id="IPR023155">
    <property type="entry name" value="Cyt_c-552/4"/>
</dbReference>
<dbReference type="Proteomes" id="UP000326903">
    <property type="component" value="Unassembled WGS sequence"/>
</dbReference>
<dbReference type="AlphaFoldDB" id="A0A5J5IG51"/>
<keyword evidence="1" id="KW-0732">Signal</keyword>
<dbReference type="Gene3D" id="1.25.40.10">
    <property type="entry name" value="Tetratricopeptide repeat domain"/>
    <property type="match status" value="1"/>
</dbReference>
<dbReference type="EMBL" id="VYQF01000009">
    <property type="protein sequence ID" value="KAA9036081.1"/>
    <property type="molecule type" value="Genomic_DNA"/>
</dbReference>
<evidence type="ECO:0000256" key="1">
    <source>
        <dbReference type="ARBA" id="ARBA00022729"/>
    </source>
</evidence>
<feature type="repeat" description="TPR" evidence="2">
    <location>
        <begin position="594"/>
        <end position="627"/>
    </location>
</feature>
<dbReference type="InterPro" id="IPR016024">
    <property type="entry name" value="ARM-type_fold"/>
</dbReference>
<comment type="caution">
    <text evidence="5">The sequence shown here is derived from an EMBL/GenBank/DDBJ whole genome shotgun (WGS) entry which is preliminary data.</text>
</comment>
<dbReference type="SMART" id="SM00028">
    <property type="entry name" value="TPR"/>
    <property type="match status" value="3"/>
</dbReference>
<evidence type="ECO:0000259" key="3">
    <source>
        <dbReference type="Pfam" id="PF09699"/>
    </source>
</evidence>